<evidence type="ECO:0000256" key="5">
    <source>
        <dbReference type="ARBA" id="ARBA00022889"/>
    </source>
</evidence>
<dbReference type="Pfam" id="PF03777">
    <property type="entry name" value="ChpA-C"/>
    <property type="match status" value="1"/>
</dbReference>
<dbReference type="InterPro" id="IPR005528">
    <property type="entry name" value="ChpA-H"/>
</dbReference>
<evidence type="ECO:0000313" key="9">
    <source>
        <dbReference type="EMBL" id="GAA4853991.1"/>
    </source>
</evidence>
<dbReference type="Proteomes" id="UP001501752">
    <property type="component" value="Unassembled WGS sequence"/>
</dbReference>
<keyword evidence="10" id="KW-1185">Reference proteome</keyword>
<dbReference type="PROSITE" id="PS51884">
    <property type="entry name" value="CHAPLIN"/>
    <property type="match status" value="1"/>
</dbReference>
<gene>
    <name evidence="9" type="ORF">GCM10023235_34160</name>
</gene>
<evidence type="ECO:0000256" key="6">
    <source>
        <dbReference type="ARBA" id="ARBA00023087"/>
    </source>
</evidence>
<feature type="signal peptide" evidence="7">
    <location>
        <begin position="1"/>
        <end position="26"/>
    </location>
</feature>
<keyword evidence="6" id="KW-0034">Amyloid</keyword>
<evidence type="ECO:0000313" key="10">
    <source>
        <dbReference type="Proteomes" id="UP001501752"/>
    </source>
</evidence>
<evidence type="ECO:0000256" key="2">
    <source>
        <dbReference type="ARBA" id="ARBA00022512"/>
    </source>
</evidence>
<feature type="domain" description="Chaplin" evidence="8">
    <location>
        <begin position="38"/>
        <end position="78"/>
    </location>
</feature>
<feature type="chain" id="PRO_5047122975" description="Chaplin domain-containing protein" evidence="7">
    <location>
        <begin position="27"/>
        <end position="80"/>
    </location>
</feature>
<evidence type="ECO:0000256" key="7">
    <source>
        <dbReference type="SAM" id="SignalP"/>
    </source>
</evidence>
<comment type="caution">
    <text evidence="9">The sequence shown here is derived from an EMBL/GenBank/DDBJ whole genome shotgun (WGS) entry which is preliminary data.</text>
</comment>
<keyword evidence="2" id="KW-0134">Cell wall</keyword>
<keyword evidence="5" id="KW-0130">Cell adhesion</keyword>
<sequence length="80" mass="7642">MRNFKKAAVLSIAAAGLAFGSAGVAAASSTAEGVAAGSPGVLSGNLIQVPVHIPVNVCGNTISVIGALNPAFGNHCANIG</sequence>
<evidence type="ECO:0000259" key="8">
    <source>
        <dbReference type="PROSITE" id="PS51884"/>
    </source>
</evidence>
<evidence type="ECO:0000256" key="1">
    <source>
        <dbReference type="ARBA" id="ARBA00004191"/>
    </source>
</evidence>
<comment type="subcellular location">
    <subcellularLocation>
        <location evidence="1">Secreted</location>
        <location evidence="1">Cell wall</location>
    </subcellularLocation>
</comment>
<evidence type="ECO:0000256" key="4">
    <source>
        <dbReference type="ARBA" id="ARBA00022729"/>
    </source>
</evidence>
<keyword evidence="4 7" id="KW-0732">Signal</keyword>
<dbReference type="EMBL" id="BAABIS010000001">
    <property type="protein sequence ID" value="GAA4853991.1"/>
    <property type="molecule type" value="Genomic_DNA"/>
</dbReference>
<dbReference type="RefSeq" id="WP_345697696.1">
    <property type="nucleotide sequence ID" value="NZ_BAABIS010000001.1"/>
</dbReference>
<organism evidence="9 10">
    <name type="scientific">Kitasatospora terrestris</name>
    <dbReference type="NCBI Taxonomy" id="258051"/>
    <lineage>
        <taxon>Bacteria</taxon>
        <taxon>Bacillati</taxon>
        <taxon>Actinomycetota</taxon>
        <taxon>Actinomycetes</taxon>
        <taxon>Kitasatosporales</taxon>
        <taxon>Streptomycetaceae</taxon>
        <taxon>Kitasatospora</taxon>
    </lineage>
</organism>
<name>A0ABP9DRY2_9ACTN</name>
<reference evidence="10" key="1">
    <citation type="journal article" date="2019" name="Int. J. Syst. Evol. Microbiol.">
        <title>The Global Catalogue of Microorganisms (GCM) 10K type strain sequencing project: providing services to taxonomists for standard genome sequencing and annotation.</title>
        <authorList>
            <consortium name="The Broad Institute Genomics Platform"/>
            <consortium name="The Broad Institute Genome Sequencing Center for Infectious Disease"/>
            <person name="Wu L."/>
            <person name="Ma J."/>
        </authorList>
    </citation>
    <scope>NUCLEOTIDE SEQUENCE [LARGE SCALE GENOMIC DNA]</scope>
    <source>
        <strain evidence="10">JCM 13006</strain>
    </source>
</reference>
<accession>A0ABP9DRY2</accession>
<proteinExistence type="predicted"/>
<keyword evidence="3" id="KW-0964">Secreted</keyword>
<protein>
    <recommendedName>
        <fullName evidence="8">Chaplin domain-containing protein</fullName>
    </recommendedName>
</protein>
<evidence type="ECO:0000256" key="3">
    <source>
        <dbReference type="ARBA" id="ARBA00022525"/>
    </source>
</evidence>